<protein>
    <submittedName>
        <fullName evidence="1">Putative secreted protein</fullName>
    </submittedName>
</protein>
<proteinExistence type="predicted"/>
<sequence length="116" mass="12997">MILMASPAINGRVRARRSLLAGPCLIVFQRATSRTVLRTAPRAAARFIAHMVHMPMPMLTMLDEAMVFIAVSLHRVTVHVPTRATGTAAAILFRQIRARYRGGHLLVHRLRTRVHL</sequence>
<dbReference type="AlphaFoldDB" id="A0A2M4B214"/>
<reference evidence="1" key="1">
    <citation type="submission" date="2018-01" db="EMBL/GenBank/DDBJ databases">
        <title>An insight into the sialome of Amazonian anophelines.</title>
        <authorList>
            <person name="Ribeiro J.M."/>
            <person name="Scarpassa V."/>
            <person name="Calvo E."/>
        </authorList>
    </citation>
    <scope>NUCLEOTIDE SEQUENCE</scope>
    <source>
        <tissue evidence="1">Salivary glands</tissue>
    </source>
</reference>
<organism evidence="1">
    <name type="scientific">Anopheles triannulatus</name>
    <dbReference type="NCBI Taxonomy" id="58253"/>
    <lineage>
        <taxon>Eukaryota</taxon>
        <taxon>Metazoa</taxon>
        <taxon>Ecdysozoa</taxon>
        <taxon>Arthropoda</taxon>
        <taxon>Hexapoda</taxon>
        <taxon>Insecta</taxon>
        <taxon>Pterygota</taxon>
        <taxon>Neoptera</taxon>
        <taxon>Endopterygota</taxon>
        <taxon>Diptera</taxon>
        <taxon>Nematocera</taxon>
        <taxon>Culicoidea</taxon>
        <taxon>Culicidae</taxon>
        <taxon>Anophelinae</taxon>
        <taxon>Anopheles</taxon>
    </lineage>
</organism>
<evidence type="ECO:0000313" key="1">
    <source>
        <dbReference type="EMBL" id="MBW47065.1"/>
    </source>
</evidence>
<dbReference type="EMBL" id="GGFK01013744">
    <property type="protein sequence ID" value="MBW47065.1"/>
    <property type="molecule type" value="Transcribed_RNA"/>
</dbReference>
<name>A0A2M4B214_9DIPT</name>
<accession>A0A2M4B214</accession>